<protein>
    <submittedName>
        <fullName evidence="1">LOC107380337-like protein</fullName>
    </submittedName>
</protein>
<proteinExistence type="predicted"/>
<dbReference type="PANTHER" id="PTHR47236:SF5">
    <property type="entry name" value="GENE, 32742-RELATED"/>
    <property type="match status" value="1"/>
</dbReference>
<name>A0A9D3BSY7_NOTFU</name>
<dbReference type="Proteomes" id="UP000822369">
    <property type="component" value="Chromosome 7"/>
</dbReference>
<dbReference type="EMBL" id="JAAVVJ010000007">
    <property type="protein sequence ID" value="KAF7218935.1"/>
    <property type="molecule type" value="Genomic_DNA"/>
</dbReference>
<evidence type="ECO:0000313" key="2">
    <source>
        <dbReference type="Proteomes" id="UP000822369"/>
    </source>
</evidence>
<reference evidence="1" key="1">
    <citation type="submission" date="2020-03" db="EMBL/GenBank/DDBJ databases">
        <title>Intra-Species Differences in Population Size shape Life History and Genome Evolution.</title>
        <authorList>
            <person name="Willemsen D."/>
            <person name="Cui R."/>
            <person name="Valenzano D.R."/>
        </authorList>
    </citation>
    <scope>NUCLEOTIDE SEQUENCE</scope>
    <source>
        <strain evidence="1">GRZ</strain>
        <tissue evidence="1">Whole</tissue>
    </source>
</reference>
<evidence type="ECO:0000313" key="1">
    <source>
        <dbReference type="EMBL" id="KAF7218935.1"/>
    </source>
</evidence>
<comment type="caution">
    <text evidence="1">The sequence shown here is derived from an EMBL/GenBank/DDBJ whole genome shotgun (WGS) entry which is preliminary data.</text>
</comment>
<sequence length="212" mass="22593">MLLNSGHTMAVPPDFFLHPQTGRVLPIVGNVAYDPVSATLVIITDLCTGDSRKWDSPLLPFIPYPTSPHSDQPLPCSRLRGLRPGQRLQLGIPMPDPDTGVPVPILAVTIHPQTGLVYPLGRLNVCPFSRLPQPIQIGYPMLDSRTGNLVLTVGVNLDPVTGDVQPVGGVLLAESLMEPLSGRMVRMGGASTRAGQLVPNAGGYQTLLDSKV</sequence>
<accession>A0A9D3BSY7</accession>
<feature type="non-terminal residue" evidence="1">
    <location>
        <position position="1"/>
    </location>
</feature>
<gene>
    <name evidence="1" type="ORF">G4P62_006446</name>
</gene>
<dbReference type="AlphaFoldDB" id="A0A9D3BSY7"/>
<organism evidence="1 2">
    <name type="scientific">Nothobranchius furzeri</name>
    <name type="common">Turquoise killifish</name>
    <dbReference type="NCBI Taxonomy" id="105023"/>
    <lineage>
        <taxon>Eukaryota</taxon>
        <taxon>Metazoa</taxon>
        <taxon>Chordata</taxon>
        <taxon>Craniata</taxon>
        <taxon>Vertebrata</taxon>
        <taxon>Euteleostomi</taxon>
        <taxon>Actinopterygii</taxon>
        <taxon>Neopterygii</taxon>
        <taxon>Teleostei</taxon>
        <taxon>Neoteleostei</taxon>
        <taxon>Acanthomorphata</taxon>
        <taxon>Ovalentaria</taxon>
        <taxon>Atherinomorphae</taxon>
        <taxon>Cyprinodontiformes</taxon>
        <taxon>Nothobranchiidae</taxon>
        <taxon>Nothobranchius</taxon>
    </lineage>
</organism>
<dbReference type="PANTHER" id="PTHR47236">
    <property type="entry name" value="GENE, 32742-RELATED-RELATED"/>
    <property type="match status" value="1"/>
</dbReference>